<comment type="caution">
    <text evidence="2">The sequence shown here is derived from an EMBL/GenBank/DDBJ whole genome shotgun (WGS) entry which is preliminary data.</text>
</comment>
<dbReference type="AlphaFoldDB" id="A0A0S7YBP4"/>
<gene>
    <name evidence="2" type="ORF">AMJ52_07060</name>
</gene>
<accession>A0A0S7YBP4</accession>
<feature type="domain" description="PDZ" evidence="1">
    <location>
        <begin position="13"/>
        <end position="101"/>
    </location>
</feature>
<dbReference type="SUPFAM" id="SSF50156">
    <property type="entry name" value="PDZ domain-like"/>
    <property type="match status" value="1"/>
</dbReference>
<name>A0A0S7YBP4_UNCT6</name>
<dbReference type="Pfam" id="PF17820">
    <property type="entry name" value="PDZ_6"/>
    <property type="match status" value="1"/>
</dbReference>
<dbReference type="InterPro" id="IPR036034">
    <property type="entry name" value="PDZ_sf"/>
</dbReference>
<protein>
    <recommendedName>
        <fullName evidence="1">PDZ domain-containing protein</fullName>
    </recommendedName>
</protein>
<sequence>MGRIFVCTIIFIGMVGYSTLYAQEEKECKKEQRLVITGVIPGSYAETIDIRPGDVITTYNGQEVHCLNKLTMLKDGVNTDSVEIVIKRDNEFVTFVIPKGQIGVWVKELLPDIVFDEDAVVIEGIGPLDWGTGESNSFIAALTRIAEHLDIDRNYTFFMGVSGAAFRILFHEDWCPSSPDPTVGFDCGEIAIKSIKYEPKYFHYDKEKKNQEEIQQKIMESIDKKMPVIAIDLIEVAEWGLIVGYQKQGRELIVRDYFSRREGYDIAEKFPWVAVIIPPLVRSEYIAEEDYFKKSLKIAQELYETEKYDAYYSGTAAIDYWIKKLKEDTFSTMEDKKFDDVMLANAWIYQRLAEDRKFAAEYLKSFASTFPKIEDKIAELVILYETVHKLMAESGSIVLYPSQMTTRNDWTDEMRQKEIEILTKVLVKEREAYSLIKEISEKI</sequence>
<dbReference type="PROSITE" id="PS50106">
    <property type="entry name" value="PDZ"/>
    <property type="match status" value="1"/>
</dbReference>
<dbReference type="Proteomes" id="UP000051012">
    <property type="component" value="Unassembled WGS sequence"/>
</dbReference>
<evidence type="ECO:0000259" key="1">
    <source>
        <dbReference type="PROSITE" id="PS50106"/>
    </source>
</evidence>
<dbReference type="Gene3D" id="2.30.42.10">
    <property type="match status" value="1"/>
</dbReference>
<dbReference type="InterPro" id="IPR001478">
    <property type="entry name" value="PDZ"/>
</dbReference>
<reference evidence="2 3" key="1">
    <citation type="journal article" date="2015" name="Microbiome">
        <title>Genomic resolution of linkages in carbon, nitrogen, and sulfur cycling among widespread estuary sediment bacteria.</title>
        <authorList>
            <person name="Baker B.J."/>
            <person name="Lazar C.S."/>
            <person name="Teske A.P."/>
            <person name="Dick G.J."/>
        </authorList>
    </citation>
    <scope>NUCLEOTIDE SEQUENCE [LARGE SCALE GENOMIC DNA]</scope>
    <source>
        <strain evidence="2">DG_78</strain>
    </source>
</reference>
<dbReference type="SMART" id="SM00228">
    <property type="entry name" value="PDZ"/>
    <property type="match status" value="1"/>
</dbReference>
<dbReference type="InterPro" id="IPR041489">
    <property type="entry name" value="PDZ_6"/>
</dbReference>
<organism evidence="2 3">
    <name type="scientific">candidate division TA06 bacterium DG_78</name>
    <dbReference type="NCBI Taxonomy" id="1703772"/>
    <lineage>
        <taxon>Bacteria</taxon>
        <taxon>Bacteria division TA06</taxon>
    </lineage>
</organism>
<evidence type="ECO:0000313" key="2">
    <source>
        <dbReference type="EMBL" id="KPJ72225.1"/>
    </source>
</evidence>
<evidence type="ECO:0000313" key="3">
    <source>
        <dbReference type="Proteomes" id="UP000051012"/>
    </source>
</evidence>
<dbReference type="EMBL" id="LJNI01000090">
    <property type="protein sequence ID" value="KPJ72225.1"/>
    <property type="molecule type" value="Genomic_DNA"/>
</dbReference>
<proteinExistence type="predicted"/>